<gene>
    <name evidence="1" type="ORF">JMJ77_013022</name>
</gene>
<comment type="caution">
    <text evidence="1">The sequence shown here is derived from an EMBL/GenBank/DDBJ whole genome shotgun (WGS) entry which is preliminary data.</text>
</comment>
<proteinExistence type="predicted"/>
<keyword evidence="2" id="KW-1185">Reference proteome</keyword>
<accession>A0A9P7UI72</accession>
<organism evidence="1 2">
    <name type="scientific">Colletotrichum scovillei</name>
    <dbReference type="NCBI Taxonomy" id="1209932"/>
    <lineage>
        <taxon>Eukaryota</taxon>
        <taxon>Fungi</taxon>
        <taxon>Dikarya</taxon>
        <taxon>Ascomycota</taxon>
        <taxon>Pezizomycotina</taxon>
        <taxon>Sordariomycetes</taxon>
        <taxon>Hypocreomycetidae</taxon>
        <taxon>Glomerellales</taxon>
        <taxon>Glomerellaceae</taxon>
        <taxon>Colletotrichum</taxon>
        <taxon>Colletotrichum acutatum species complex</taxon>
    </lineage>
</organism>
<reference evidence="1" key="1">
    <citation type="submission" date="2021-05" db="EMBL/GenBank/DDBJ databases">
        <title>Comparative genomics of three Colletotrichum scovillei strains and genetic complementation revealed genes involved fungal growth and virulence on chili pepper.</title>
        <authorList>
            <person name="Hsieh D.-K."/>
            <person name="Chuang S.-C."/>
            <person name="Chen C.-Y."/>
            <person name="Chao Y.-T."/>
            <person name="Lu M.-Y.J."/>
            <person name="Lee M.-H."/>
            <person name="Shih M.-C."/>
        </authorList>
    </citation>
    <scope>NUCLEOTIDE SEQUENCE</scope>
    <source>
        <strain evidence="1">Coll-153</strain>
    </source>
</reference>
<dbReference type="EMBL" id="JAESDN010000005">
    <property type="protein sequence ID" value="KAG7050270.1"/>
    <property type="molecule type" value="Genomic_DNA"/>
</dbReference>
<evidence type="ECO:0000313" key="2">
    <source>
        <dbReference type="Proteomes" id="UP000699042"/>
    </source>
</evidence>
<sequence length="112" mass="12553">MRHGHVALLAPPSETLVRQTYGCAIVTNPDVRAGARGHRSPKKAPYRLIYSPFGYLDFYQSLDVTAEEGSRKILAPSRRVLSLDAKGPAEPQPPVLHQPRHFQHYLLTNQNL</sequence>
<evidence type="ECO:0000313" key="1">
    <source>
        <dbReference type="EMBL" id="KAG7050270.1"/>
    </source>
</evidence>
<dbReference type="Proteomes" id="UP000699042">
    <property type="component" value="Unassembled WGS sequence"/>
</dbReference>
<protein>
    <submittedName>
        <fullName evidence="1">Uncharacterized protein</fullName>
    </submittedName>
</protein>
<name>A0A9P7UI72_9PEZI</name>
<dbReference type="AlphaFoldDB" id="A0A9P7UI72"/>